<evidence type="ECO:0000256" key="1">
    <source>
        <dbReference type="ARBA" id="ARBA00006817"/>
    </source>
</evidence>
<dbReference type="Proteomes" id="UP001364890">
    <property type="component" value="Unassembled WGS sequence"/>
</dbReference>
<dbReference type="Gene3D" id="3.30.530.20">
    <property type="match status" value="1"/>
</dbReference>
<comment type="similarity">
    <text evidence="1">Belongs to the AHA1 family.</text>
</comment>
<dbReference type="Pfam" id="PF08327">
    <property type="entry name" value="AHSA1"/>
    <property type="match status" value="1"/>
</dbReference>
<proteinExistence type="inferred from homology"/>
<protein>
    <submittedName>
        <fullName evidence="3">SRPBCC domain-containing protein</fullName>
    </submittedName>
</protein>
<evidence type="ECO:0000313" key="4">
    <source>
        <dbReference type="Proteomes" id="UP001364890"/>
    </source>
</evidence>
<keyword evidence="4" id="KW-1185">Reference proteome</keyword>
<reference evidence="3 4" key="1">
    <citation type="submission" date="2024-01" db="EMBL/GenBank/DDBJ databases">
        <title>Seven novel Bacillus-like species.</title>
        <authorList>
            <person name="Liu G."/>
        </authorList>
    </citation>
    <scope>NUCLEOTIDE SEQUENCE [LARGE SCALE GENOMIC DNA]</scope>
    <source>
        <strain evidence="3 4">FJAT-51614</strain>
    </source>
</reference>
<dbReference type="EMBL" id="JBAWSY010000009">
    <property type="protein sequence ID" value="MEI4770518.1"/>
    <property type="molecule type" value="Genomic_DNA"/>
</dbReference>
<sequence length="152" mass="17544">MSNITFEYVTYIATTPEKLWEALTSGDYTKQYWFGHEIKSDWTEGSSVVFLDKFDNIVDKGQVIHFEPSKLLSYTFEWVQDTTKREVSPIVTFTLREMDIIVKLSLKHEELLPSDIYEENDNFQGINNGWPAILSNLKSLLETGEPLPSITV</sequence>
<comment type="caution">
    <text evidence="3">The sequence shown here is derived from an EMBL/GenBank/DDBJ whole genome shotgun (WGS) entry which is preliminary data.</text>
</comment>
<feature type="domain" description="Activator of Hsp90 ATPase homologue 1/2-like C-terminal" evidence="2">
    <location>
        <begin position="14"/>
        <end position="142"/>
    </location>
</feature>
<gene>
    <name evidence="3" type="ORF">WAX74_12815</name>
</gene>
<evidence type="ECO:0000259" key="2">
    <source>
        <dbReference type="Pfam" id="PF08327"/>
    </source>
</evidence>
<accession>A0ABU8F675</accession>
<evidence type="ECO:0000313" key="3">
    <source>
        <dbReference type="EMBL" id="MEI4770518.1"/>
    </source>
</evidence>
<dbReference type="SUPFAM" id="SSF55961">
    <property type="entry name" value="Bet v1-like"/>
    <property type="match status" value="1"/>
</dbReference>
<organism evidence="3 4">
    <name type="scientific">Psychrobacillus mangrovi</name>
    <dbReference type="NCBI Taxonomy" id="3117745"/>
    <lineage>
        <taxon>Bacteria</taxon>
        <taxon>Bacillati</taxon>
        <taxon>Bacillota</taxon>
        <taxon>Bacilli</taxon>
        <taxon>Bacillales</taxon>
        <taxon>Bacillaceae</taxon>
        <taxon>Psychrobacillus</taxon>
    </lineage>
</organism>
<name>A0ABU8F675_9BACI</name>
<dbReference type="RefSeq" id="WP_336498080.1">
    <property type="nucleotide sequence ID" value="NZ_JBAWSY010000009.1"/>
</dbReference>
<dbReference type="InterPro" id="IPR023393">
    <property type="entry name" value="START-like_dom_sf"/>
</dbReference>
<dbReference type="InterPro" id="IPR013538">
    <property type="entry name" value="ASHA1/2-like_C"/>
</dbReference>